<evidence type="ECO:0000313" key="3">
    <source>
        <dbReference type="Proteomes" id="UP001234989"/>
    </source>
</evidence>
<dbReference type="PROSITE" id="PS50879">
    <property type="entry name" value="RNASE_H_1"/>
    <property type="match status" value="1"/>
</dbReference>
<dbReference type="Proteomes" id="UP001234989">
    <property type="component" value="Chromosome 12"/>
</dbReference>
<keyword evidence="3" id="KW-1185">Reference proteome</keyword>
<reference evidence="2" key="1">
    <citation type="submission" date="2023-08" db="EMBL/GenBank/DDBJ databases">
        <title>A de novo genome assembly of Solanum verrucosum Schlechtendal, a Mexican diploid species geographically isolated from the other diploid A-genome species in potato relatives.</title>
        <authorList>
            <person name="Hosaka K."/>
        </authorList>
    </citation>
    <scope>NUCLEOTIDE SEQUENCE</scope>
    <source>
        <tissue evidence="2">Young leaves</tissue>
    </source>
</reference>
<dbReference type="InterPro" id="IPR002156">
    <property type="entry name" value="RNaseH_domain"/>
</dbReference>
<dbReference type="Gene3D" id="3.30.420.10">
    <property type="entry name" value="Ribonuclease H-like superfamily/Ribonuclease H"/>
    <property type="match status" value="1"/>
</dbReference>
<dbReference type="SUPFAM" id="SSF53098">
    <property type="entry name" value="Ribonuclease H-like"/>
    <property type="match status" value="1"/>
</dbReference>
<feature type="domain" description="RNase H type-1" evidence="1">
    <location>
        <begin position="249"/>
        <end position="328"/>
    </location>
</feature>
<gene>
    <name evidence="2" type="ORF">MTR67_051855</name>
</gene>
<dbReference type="PANTHER" id="PTHR47723">
    <property type="entry name" value="OS05G0353850 PROTEIN"/>
    <property type="match status" value="1"/>
</dbReference>
<dbReference type="AlphaFoldDB" id="A0AAF0V5X4"/>
<dbReference type="InterPro" id="IPR044730">
    <property type="entry name" value="RNase_H-like_dom_plant"/>
</dbReference>
<dbReference type="Pfam" id="PF13456">
    <property type="entry name" value="RVT_3"/>
    <property type="match status" value="1"/>
</dbReference>
<dbReference type="InterPro" id="IPR012337">
    <property type="entry name" value="RNaseH-like_sf"/>
</dbReference>
<accession>A0AAF0V5X4</accession>
<protein>
    <recommendedName>
        <fullName evidence="1">RNase H type-1 domain-containing protein</fullName>
    </recommendedName>
</protein>
<organism evidence="2 3">
    <name type="scientific">Solanum verrucosum</name>
    <dbReference type="NCBI Taxonomy" id="315347"/>
    <lineage>
        <taxon>Eukaryota</taxon>
        <taxon>Viridiplantae</taxon>
        <taxon>Streptophyta</taxon>
        <taxon>Embryophyta</taxon>
        <taxon>Tracheophyta</taxon>
        <taxon>Spermatophyta</taxon>
        <taxon>Magnoliopsida</taxon>
        <taxon>eudicotyledons</taxon>
        <taxon>Gunneridae</taxon>
        <taxon>Pentapetalae</taxon>
        <taxon>asterids</taxon>
        <taxon>lamiids</taxon>
        <taxon>Solanales</taxon>
        <taxon>Solanaceae</taxon>
        <taxon>Solanoideae</taxon>
        <taxon>Solaneae</taxon>
        <taxon>Solanum</taxon>
    </lineage>
</organism>
<proteinExistence type="predicted"/>
<dbReference type="InterPro" id="IPR053151">
    <property type="entry name" value="RNase_H-like"/>
</dbReference>
<dbReference type="EMBL" id="CP133623">
    <property type="protein sequence ID" value="WMV58470.1"/>
    <property type="molecule type" value="Genomic_DNA"/>
</dbReference>
<evidence type="ECO:0000259" key="1">
    <source>
        <dbReference type="PROSITE" id="PS50879"/>
    </source>
</evidence>
<dbReference type="PANTHER" id="PTHR47723:SF7">
    <property type="entry name" value="RNASE H FAMILY PROTEIN"/>
    <property type="match status" value="1"/>
</dbReference>
<dbReference type="GO" id="GO:0003676">
    <property type="term" value="F:nucleic acid binding"/>
    <property type="evidence" value="ECO:0007669"/>
    <property type="project" value="InterPro"/>
</dbReference>
<dbReference type="InterPro" id="IPR036397">
    <property type="entry name" value="RNaseH_sf"/>
</dbReference>
<sequence length="328" mass="37788">MLAQEIIHQIKKPTIGSNVLMKLDMAKAYDRVSWSYICLVLRKMEFDEVFIDMTWRIMTNNWYSIIINGKRYGFFHSTGGVGPLAQFIEDINRFNNDTISEFIEEGKWNINKIIQLAPLTQVHNILATQLQLQLQQGIPDQPVWNLNCNGLLQMRNSPVVAYNLQTFYAVIQQEWISLITFLMLEYLPKRGKQSNIARVKFLVLQDTFKLLHTVFPYITCPSSWMETVILIEKCFHETKVTLVLWMKPPDVWFKLNTDGSALDNPGSIGAGGILRNSKGNLIFDYYVPLLHGTNNQEEVEAVVFGLSWCVQLNYQKAVLQVDSQMLVD</sequence>
<dbReference type="CDD" id="cd06222">
    <property type="entry name" value="RNase_H_like"/>
    <property type="match status" value="1"/>
</dbReference>
<name>A0AAF0V5X4_SOLVR</name>
<dbReference type="GO" id="GO:0004523">
    <property type="term" value="F:RNA-DNA hybrid ribonuclease activity"/>
    <property type="evidence" value="ECO:0007669"/>
    <property type="project" value="InterPro"/>
</dbReference>
<evidence type="ECO:0000313" key="2">
    <source>
        <dbReference type="EMBL" id="WMV58470.1"/>
    </source>
</evidence>